<dbReference type="PANTHER" id="PTHR23076:SF110">
    <property type="entry name" value="INACTIVE ATP-DEPENDENT ZINC METALLOPROTEASE FTSHI 3, CHLOROPLASTIC-RELATED"/>
    <property type="match status" value="1"/>
</dbReference>
<dbReference type="Gene3D" id="1.20.58.760">
    <property type="entry name" value="Peptidase M41"/>
    <property type="match status" value="1"/>
</dbReference>
<dbReference type="InterPro" id="IPR037219">
    <property type="entry name" value="Peptidase_M41-like"/>
</dbReference>
<feature type="domain" description="Peptidase M41" evidence="1">
    <location>
        <begin position="2"/>
        <end position="93"/>
    </location>
</feature>
<evidence type="ECO:0000259" key="1">
    <source>
        <dbReference type="Pfam" id="PF01434"/>
    </source>
</evidence>
<dbReference type="GO" id="GO:0004176">
    <property type="term" value="F:ATP-dependent peptidase activity"/>
    <property type="evidence" value="ECO:0007669"/>
    <property type="project" value="InterPro"/>
</dbReference>
<dbReference type="GO" id="GO:0005524">
    <property type="term" value="F:ATP binding"/>
    <property type="evidence" value="ECO:0007669"/>
    <property type="project" value="InterPro"/>
</dbReference>
<name>A0A7S1FCE3_NOCSC</name>
<dbReference type="SUPFAM" id="SSF140990">
    <property type="entry name" value="FtsH protease domain-like"/>
    <property type="match status" value="1"/>
</dbReference>
<dbReference type="GO" id="GO:0004222">
    <property type="term" value="F:metalloendopeptidase activity"/>
    <property type="evidence" value="ECO:0007669"/>
    <property type="project" value="InterPro"/>
</dbReference>
<dbReference type="InterPro" id="IPR000642">
    <property type="entry name" value="Peptidase_M41"/>
</dbReference>
<accession>A0A7S1FCE3</accession>
<dbReference type="PANTHER" id="PTHR23076">
    <property type="entry name" value="METALLOPROTEASE M41 FTSH"/>
    <property type="match status" value="1"/>
</dbReference>
<proteinExistence type="predicted"/>
<sequence length="104" mass="11617">MGARGDFEQATRLATEMVRVGGLSRAIGPRSLHSDVPLSEETKRLMDGEIDSMLRSALDVARHALYKNRKLFDAVRSMLLEKETLTAEDFQTLVRREGVCAVKP</sequence>
<dbReference type="GO" id="GO:0006508">
    <property type="term" value="P:proteolysis"/>
    <property type="evidence" value="ECO:0007669"/>
    <property type="project" value="InterPro"/>
</dbReference>
<dbReference type="AlphaFoldDB" id="A0A7S1FCE3"/>
<evidence type="ECO:0000313" key="2">
    <source>
        <dbReference type="EMBL" id="CAD8856802.1"/>
    </source>
</evidence>
<dbReference type="Pfam" id="PF01434">
    <property type="entry name" value="Peptidase_M41"/>
    <property type="match status" value="1"/>
</dbReference>
<dbReference type="EMBL" id="HBFQ01043980">
    <property type="protein sequence ID" value="CAD8856802.1"/>
    <property type="molecule type" value="Transcribed_RNA"/>
</dbReference>
<protein>
    <recommendedName>
        <fullName evidence="1">Peptidase M41 domain-containing protein</fullName>
    </recommendedName>
</protein>
<organism evidence="2">
    <name type="scientific">Noctiluca scintillans</name>
    <name type="common">Sea sparkle</name>
    <name type="synonym">Red tide dinoflagellate</name>
    <dbReference type="NCBI Taxonomy" id="2966"/>
    <lineage>
        <taxon>Eukaryota</taxon>
        <taxon>Sar</taxon>
        <taxon>Alveolata</taxon>
        <taxon>Dinophyceae</taxon>
        <taxon>Noctilucales</taxon>
        <taxon>Noctilucaceae</taxon>
        <taxon>Noctiluca</taxon>
    </lineage>
</organism>
<dbReference type="GO" id="GO:0009535">
    <property type="term" value="C:chloroplast thylakoid membrane"/>
    <property type="evidence" value="ECO:0007669"/>
    <property type="project" value="TreeGrafter"/>
</dbReference>
<gene>
    <name evidence="2" type="ORF">NSCI0253_LOCUS31154</name>
</gene>
<reference evidence="2" key="1">
    <citation type="submission" date="2021-01" db="EMBL/GenBank/DDBJ databases">
        <authorList>
            <person name="Corre E."/>
            <person name="Pelletier E."/>
            <person name="Niang G."/>
            <person name="Scheremetjew M."/>
            <person name="Finn R."/>
            <person name="Kale V."/>
            <person name="Holt S."/>
            <person name="Cochrane G."/>
            <person name="Meng A."/>
            <person name="Brown T."/>
            <person name="Cohen L."/>
        </authorList>
    </citation>
    <scope>NUCLEOTIDE SEQUENCE</scope>
</reference>